<feature type="signal peptide" evidence="2">
    <location>
        <begin position="1"/>
        <end position="25"/>
    </location>
</feature>
<gene>
    <name evidence="4" type="ORF">PGO_051280</name>
</gene>
<dbReference type="GeneID" id="39746430"/>
<feature type="compositionally biased region" description="Basic and acidic residues" evidence="1">
    <location>
        <begin position="417"/>
        <end position="432"/>
    </location>
</feature>
<dbReference type="Proteomes" id="UP000195521">
    <property type="component" value="Unassembled WGS sequence"/>
</dbReference>
<evidence type="ECO:0000313" key="4">
    <source>
        <dbReference type="EMBL" id="GAW79718.1"/>
    </source>
</evidence>
<accession>A0A1Y1JDF4</accession>
<feature type="domain" description="Plasmodium RESA N-terminal" evidence="3">
    <location>
        <begin position="181"/>
        <end position="305"/>
    </location>
</feature>
<keyword evidence="2" id="KW-0732">Signal</keyword>
<dbReference type="Gene3D" id="6.10.280.180">
    <property type="entry name" value="Plasmodium RESA, N-terminal helical domain"/>
    <property type="match status" value="1"/>
</dbReference>
<dbReference type="InterPro" id="IPR044885">
    <property type="entry name" value="PRESA_N_sf"/>
</dbReference>
<comment type="caution">
    <text evidence="4">The sequence shown here is derived from an EMBL/GenBank/DDBJ whole genome shotgun (WGS) entry which is preliminary data.</text>
</comment>
<reference evidence="5" key="1">
    <citation type="submission" date="2017-04" db="EMBL/GenBank/DDBJ databases">
        <title>Plasmodium gonderi genome.</title>
        <authorList>
            <person name="Arisue N."/>
            <person name="Honma H."/>
            <person name="Kawai S."/>
            <person name="Tougan T."/>
            <person name="Tanabe K."/>
            <person name="Horii T."/>
        </authorList>
    </citation>
    <scope>NUCLEOTIDE SEQUENCE [LARGE SCALE GENOMIC DNA]</scope>
    <source>
        <strain evidence="5">ATCC 30045</strain>
    </source>
</reference>
<dbReference type="Pfam" id="PF09687">
    <property type="entry name" value="PRESAN"/>
    <property type="match status" value="1"/>
</dbReference>
<feature type="region of interest" description="Disordered" evidence="1">
    <location>
        <begin position="411"/>
        <end position="432"/>
    </location>
</feature>
<dbReference type="AlphaFoldDB" id="A0A1Y1JDF4"/>
<sequence>MVALSRISVALLISLLSNPLCPSDGSRSSTGEPRRGGRNLTEWIFMDASEKPLNCYDNKHKFNYEYKHKPENINVREYRKKQVYENTMNYNLANAYRRNNMGYGNVCTNECGKMQAYEHNYKNVHNENNMQIEQYKKERVNSPLDEYDSLTCRENRKFLSKFMVNNRLPFGCTFWEVSQVLTDKQILKRITYIALDISLKKAFIGYYYLVVYLTRRYYNMINKMSMWFINVAISRNIPKHVRGIYWQEARKKLLQDLDIIEDMSKLYFQSLIHGNRRIWIVNYELFLERCRKLWKRAISSNRLKWSQNLSMWIIQYNQSNALGRGRAIRENEQGAMRRKELDQRMHNRGVHNREIYNQEIYNQGVYNQGVYNQGVHNQGVHNQGVHNQGMHNQGMHNQEVYNEEVYNQRMHNQTAQQHEREENKEDVDLIQW</sequence>
<name>A0A1Y1JDF4_PLAGO</name>
<feature type="chain" id="PRO_5012508100" evidence="2">
    <location>
        <begin position="26"/>
        <end position="432"/>
    </location>
</feature>
<evidence type="ECO:0000259" key="3">
    <source>
        <dbReference type="Pfam" id="PF09687"/>
    </source>
</evidence>
<keyword evidence="5" id="KW-1185">Reference proteome</keyword>
<dbReference type="RefSeq" id="XP_028542307.1">
    <property type="nucleotide sequence ID" value="XM_028686506.1"/>
</dbReference>
<dbReference type="OrthoDB" id="386576at2759"/>
<protein>
    <submittedName>
        <fullName evidence="4">RAD protein</fullName>
    </submittedName>
</protein>
<evidence type="ECO:0000256" key="2">
    <source>
        <dbReference type="SAM" id="SignalP"/>
    </source>
</evidence>
<proteinExistence type="predicted"/>
<dbReference type="EMBL" id="BDQF01000006">
    <property type="protein sequence ID" value="GAW79718.1"/>
    <property type="molecule type" value="Genomic_DNA"/>
</dbReference>
<evidence type="ECO:0000313" key="5">
    <source>
        <dbReference type="Proteomes" id="UP000195521"/>
    </source>
</evidence>
<organism evidence="4 5">
    <name type="scientific">Plasmodium gonderi</name>
    <dbReference type="NCBI Taxonomy" id="77519"/>
    <lineage>
        <taxon>Eukaryota</taxon>
        <taxon>Sar</taxon>
        <taxon>Alveolata</taxon>
        <taxon>Apicomplexa</taxon>
        <taxon>Aconoidasida</taxon>
        <taxon>Haemosporida</taxon>
        <taxon>Plasmodiidae</taxon>
        <taxon>Plasmodium</taxon>
        <taxon>Plasmodium (Plasmodium)</taxon>
    </lineage>
</organism>
<dbReference type="InterPro" id="IPR019111">
    <property type="entry name" value="PRESA_N"/>
</dbReference>
<evidence type="ECO:0000256" key="1">
    <source>
        <dbReference type="SAM" id="MobiDB-lite"/>
    </source>
</evidence>